<dbReference type="Pfam" id="PF01926">
    <property type="entry name" value="MMR_HSR1"/>
    <property type="match status" value="1"/>
</dbReference>
<accession>E0S3A9</accession>
<keyword evidence="1" id="KW-0812">Transmembrane</keyword>
<gene>
    <name evidence="3" type="ordered locus">bpr_III205</name>
</gene>
<protein>
    <submittedName>
        <fullName evidence="3">GTP-binding protein</fullName>
    </submittedName>
</protein>
<dbReference type="InterPro" id="IPR027417">
    <property type="entry name" value="P-loop_NTPase"/>
</dbReference>
<dbReference type="CDD" id="cd00882">
    <property type="entry name" value="Ras_like_GTPase"/>
    <property type="match status" value="1"/>
</dbReference>
<reference evidence="3 4" key="1">
    <citation type="journal article" date="2010" name="PLoS ONE">
        <title>The glycobiome of the rumen bacterium Butyrivibrio proteoclasticus B316(T) highlights adaptation to a polysaccharide-rich environment.</title>
        <authorList>
            <person name="Kelly W.J."/>
            <person name="Leahy S.C."/>
            <person name="Altermann E."/>
            <person name="Yeoman C.J."/>
            <person name="Dunne J.C."/>
            <person name="Kong Z."/>
            <person name="Pacheco D.M."/>
            <person name="Li D."/>
            <person name="Noel S.J."/>
            <person name="Moon C.D."/>
            <person name="Cookson A.L."/>
            <person name="Attwood G.T."/>
        </authorList>
    </citation>
    <scope>NUCLEOTIDE SEQUENCE [LARGE SCALE GENOMIC DNA]</scope>
    <source>
        <strain evidence="4">ATCC 51982 / DSM 14932 / B316</strain>
    </source>
</reference>
<dbReference type="SUPFAM" id="SSF52540">
    <property type="entry name" value="P-loop containing nucleoside triphosphate hydrolases"/>
    <property type="match status" value="1"/>
</dbReference>
<keyword evidence="4" id="KW-1185">Reference proteome</keyword>
<dbReference type="AlphaFoldDB" id="E0S3A9"/>
<dbReference type="RefSeq" id="WP_013282541.1">
    <property type="nucleotide sequence ID" value="NC_014388.1"/>
</dbReference>
<dbReference type="InterPro" id="IPR006073">
    <property type="entry name" value="GTP-bd"/>
</dbReference>
<keyword evidence="1" id="KW-0472">Membrane</keyword>
<dbReference type="HOGENOM" id="CLU_713060_0_0_9"/>
<dbReference type="STRING" id="515622.bpr_III205"/>
<dbReference type="Proteomes" id="UP000001299">
    <property type="component" value="Chromosome 2"/>
</dbReference>
<evidence type="ECO:0000313" key="3">
    <source>
        <dbReference type="EMBL" id="ADL35891.1"/>
    </source>
</evidence>
<feature type="domain" description="G" evidence="2">
    <location>
        <begin position="6"/>
        <end position="131"/>
    </location>
</feature>
<dbReference type="KEGG" id="bpb:bpr_III205"/>
<feature type="transmembrane region" description="Helical" evidence="1">
    <location>
        <begin position="220"/>
        <end position="240"/>
    </location>
</feature>
<evidence type="ECO:0000256" key="1">
    <source>
        <dbReference type="SAM" id="Phobius"/>
    </source>
</evidence>
<dbReference type="EMBL" id="CP001811">
    <property type="protein sequence ID" value="ADL35891.1"/>
    <property type="molecule type" value="Genomic_DNA"/>
</dbReference>
<dbReference type="GO" id="GO:0005525">
    <property type="term" value="F:GTP binding"/>
    <property type="evidence" value="ECO:0007669"/>
    <property type="project" value="InterPro"/>
</dbReference>
<organism evidence="3 4">
    <name type="scientific">Butyrivibrio proteoclasticus (strain ATCC 51982 / DSM 14932 / B316)</name>
    <name type="common">Clostridium proteoclasticum</name>
    <dbReference type="NCBI Taxonomy" id="515622"/>
    <lineage>
        <taxon>Bacteria</taxon>
        <taxon>Bacillati</taxon>
        <taxon>Bacillota</taxon>
        <taxon>Clostridia</taxon>
        <taxon>Lachnospirales</taxon>
        <taxon>Lachnospiraceae</taxon>
        <taxon>Butyrivibrio</taxon>
    </lineage>
</organism>
<dbReference type="Gene3D" id="3.40.50.300">
    <property type="entry name" value="P-loop containing nucleotide triphosphate hydrolases"/>
    <property type="match status" value="1"/>
</dbReference>
<sequence length="387" mass="42268">MEKSNVLVVGFEGVGKSTLIKTVLGDEAMKKAQAVRSGRPEDFQIYENDKVPFRLIDTVGIEPGLFKEQRAVNAVKKWSSNAIKARRKEHQISAIWFCVDKYTSKLFPKTIDSFVEAVDYWDDVPIIVVITQSYGEDDVAKTREIVEKAFLSKKKYATKLTEIVSVIAKPKQTKEGEVIPPTGIVELIELTNSLLPVGFQASERDIAKYLLSRKRAMSHAVVSVATLAGITAGGIAMPVVDLMLLKPTESLELESIFKIWGIKKTKKTKDLLKLMVDIGTVSITGKTLVSSLKLIPGINLGAASINAIISGTIVFALGEASVYIFEQIATGKKTVDDIEWAQKILQDSLSNTVLDKIAYSAKKLSKGADKTEILDSVAQAFAKGATT</sequence>
<evidence type="ECO:0000259" key="2">
    <source>
        <dbReference type="Pfam" id="PF01926"/>
    </source>
</evidence>
<feature type="transmembrane region" description="Helical" evidence="1">
    <location>
        <begin position="300"/>
        <end position="325"/>
    </location>
</feature>
<keyword evidence="1" id="KW-1133">Transmembrane helix</keyword>
<dbReference type="eggNOG" id="COG1100">
    <property type="taxonomic scope" value="Bacteria"/>
</dbReference>
<proteinExistence type="predicted"/>
<evidence type="ECO:0000313" key="4">
    <source>
        <dbReference type="Proteomes" id="UP000001299"/>
    </source>
</evidence>
<name>E0S3A9_BUTPB</name>